<dbReference type="InterPro" id="IPR013094">
    <property type="entry name" value="AB_hydrolase_3"/>
</dbReference>
<evidence type="ECO:0000259" key="2">
    <source>
        <dbReference type="Pfam" id="PF07859"/>
    </source>
</evidence>
<proteinExistence type="predicted"/>
<evidence type="ECO:0000256" key="1">
    <source>
        <dbReference type="ARBA" id="ARBA00022801"/>
    </source>
</evidence>
<keyword evidence="1" id="KW-0378">Hydrolase</keyword>
<comment type="caution">
    <text evidence="3">The sequence shown here is derived from an EMBL/GenBank/DDBJ whole genome shotgun (WGS) entry which is preliminary data.</text>
</comment>
<dbReference type="SUPFAM" id="SSF53474">
    <property type="entry name" value="alpha/beta-Hydrolases"/>
    <property type="match status" value="1"/>
</dbReference>
<dbReference type="Pfam" id="PF07859">
    <property type="entry name" value="Abhydrolase_3"/>
    <property type="match status" value="1"/>
</dbReference>
<reference evidence="3" key="1">
    <citation type="journal article" date="2017" name="Mycologia">
        <title>Fusarium algeriense, sp. nov., a novel toxigenic crown rot pathogen of durum wheat from Algeria is nested in the Fusarium burgessii species complex.</title>
        <authorList>
            <person name="Laraba I."/>
            <person name="Keddad A."/>
            <person name="Boureghda H."/>
            <person name="Abdallah N."/>
            <person name="Vaughan M.M."/>
            <person name="Proctor R.H."/>
            <person name="Busman M."/>
            <person name="O'Donnell K."/>
        </authorList>
    </citation>
    <scope>NUCLEOTIDE SEQUENCE</scope>
    <source>
        <strain evidence="3">NRRL 25174</strain>
    </source>
</reference>
<evidence type="ECO:0000313" key="4">
    <source>
        <dbReference type="Proteomes" id="UP000730481"/>
    </source>
</evidence>
<dbReference type="InterPro" id="IPR050300">
    <property type="entry name" value="GDXG_lipolytic_enzyme"/>
</dbReference>
<dbReference type="Proteomes" id="UP000730481">
    <property type="component" value="Unassembled WGS sequence"/>
</dbReference>
<gene>
    <name evidence="3" type="ORF">FBEOM_8862</name>
</gene>
<sequence>MAPYLLPEWLEVEKELGGRLVLGGTMENYRAGGEAIGKYIRAHLPPRPDDDGLEVADEKINNDVMVRIYKPRNSQGVLPVGVFCHGGGFSDGSIDMEDGLCRVIASKYPCIIVSVDYRLTPAVDIKVVFQDALDGFSWAYDNASKLGGDQNKVFMLGSSCGGTLSLATAHKLVELGRKGQLKGAINMAGGTVHYDNVPKQVQHLMKSMEENATDTPIIDGQTARMINVSTGLDSHANDEWMFPLLSSRLAEFPPVYLVACGADPLSDDNVAMEHELRANGVKVKLDMYEGLPHVFWMFPNLEATKMFVGNLLAGIKFILE</sequence>
<protein>
    <submittedName>
        <fullName evidence="3">Sterigmatocystin biosynthesis lipase esterase STCI</fullName>
    </submittedName>
</protein>
<dbReference type="GO" id="GO:0016787">
    <property type="term" value="F:hydrolase activity"/>
    <property type="evidence" value="ECO:0007669"/>
    <property type="project" value="UniProtKB-KW"/>
</dbReference>
<dbReference type="AlphaFoldDB" id="A0A9P5DWV4"/>
<accession>A0A9P5DWV4</accession>
<reference evidence="3" key="2">
    <citation type="submission" date="2020-02" db="EMBL/GenBank/DDBJ databases">
        <title>Identification and distribution of gene clusters putatively required for synthesis of sphingolipid metabolism inhibitors in phylogenetically diverse species of the filamentous fungus Fusarium.</title>
        <authorList>
            <person name="Kim H.-S."/>
            <person name="Busman M."/>
            <person name="Brown D.W."/>
            <person name="Divon H."/>
            <person name="Uhlig S."/>
            <person name="Proctor R.H."/>
        </authorList>
    </citation>
    <scope>NUCLEOTIDE SEQUENCE</scope>
    <source>
        <strain evidence="3">NRRL 25174</strain>
    </source>
</reference>
<keyword evidence="4" id="KW-1185">Reference proteome</keyword>
<dbReference type="PANTHER" id="PTHR48081">
    <property type="entry name" value="AB HYDROLASE SUPERFAMILY PROTEIN C4A8.06C"/>
    <property type="match status" value="1"/>
</dbReference>
<organism evidence="3 4">
    <name type="scientific">Fusarium beomiforme</name>
    <dbReference type="NCBI Taxonomy" id="44412"/>
    <lineage>
        <taxon>Eukaryota</taxon>
        <taxon>Fungi</taxon>
        <taxon>Dikarya</taxon>
        <taxon>Ascomycota</taxon>
        <taxon>Pezizomycotina</taxon>
        <taxon>Sordariomycetes</taxon>
        <taxon>Hypocreomycetidae</taxon>
        <taxon>Hypocreales</taxon>
        <taxon>Nectriaceae</taxon>
        <taxon>Fusarium</taxon>
        <taxon>Fusarium burgessii species complex</taxon>
    </lineage>
</organism>
<feature type="domain" description="Alpha/beta hydrolase fold-3" evidence="2">
    <location>
        <begin position="82"/>
        <end position="296"/>
    </location>
</feature>
<dbReference type="Gene3D" id="3.40.50.1820">
    <property type="entry name" value="alpha/beta hydrolase"/>
    <property type="match status" value="1"/>
</dbReference>
<dbReference type="InterPro" id="IPR029058">
    <property type="entry name" value="AB_hydrolase_fold"/>
</dbReference>
<dbReference type="EMBL" id="PVQB02000430">
    <property type="protein sequence ID" value="KAF4337273.1"/>
    <property type="molecule type" value="Genomic_DNA"/>
</dbReference>
<name>A0A9P5DWV4_9HYPO</name>
<evidence type="ECO:0000313" key="3">
    <source>
        <dbReference type="EMBL" id="KAF4337273.1"/>
    </source>
</evidence>
<dbReference type="PANTHER" id="PTHR48081:SF8">
    <property type="entry name" value="ALPHA_BETA HYDROLASE FOLD-3 DOMAIN-CONTAINING PROTEIN-RELATED"/>
    <property type="match status" value="1"/>
</dbReference>
<dbReference type="OrthoDB" id="408631at2759"/>